<feature type="domain" description="ATPase RavA-like AAA lid" evidence="1">
    <location>
        <begin position="295"/>
        <end position="353"/>
    </location>
</feature>
<protein>
    <submittedName>
        <fullName evidence="3">AAA family ATPase</fullName>
    </submittedName>
</protein>
<dbReference type="InterPro" id="IPR041538">
    <property type="entry name" value="RavA-like_AAA_lid"/>
</dbReference>
<dbReference type="Gene3D" id="3.40.50.300">
    <property type="entry name" value="P-loop containing nucleotide triphosphate hydrolases"/>
    <property type="match status" value="1"/>
</dbReference>
<evidence type="ECO:0000313" key="3">
    <source>
        <dbReference type="EMBL" id="MEQ2441156.1"/>
    </source>
</evidence>
<dbReference type="Pfam" id="PF20030">
    <property type="entry name" value="bpMoxR"/>
    <property type="match status" value="2"/>
</dbReference>
<dbReference type="EMBL" id="JBBMFD010000018">
    <property type="protein sequence ID" value="MEQ2441156.1"/>
    <property type="molecule type" value="Genomic_DNA"/>
</dbReference>
<name>A0ABV1E1G3_9FIRM</name>
<dbReference type="Pfam" id="PF17868">
    <property type="entry name" value="AAA_lid_8"/>
    <property type="match status" value="1"/>
</dbReference>
<comment type="caution">
    <text evidence="3">The sequence shown here is derived from an EMBL/GenBank/DDBJ whole genome shotgun (WGS) entry which is preliminary data.</text>
</comment>
<organism evidence="3 4">
    <name type="scientific">Solibaculum intestinale</name>
    <dbReference type="NCBI Taxonomy" id="3133165"/>
    <lineage>
        <taxon>Bacteria</taxon>
        <taxon>Bacillati</taxon>
        <taxon>Bacillota</taxon>
        <taxon>Clostridia</taxon>
        <taxon>Eubacteriales</taxon>
        <taxon>Oscillospiraceae</taxon>
        <taxon>Solibaculum</taxon>
    </lineage>
</organism>
<dbReference type="SUPFAM" id="SSF52540">
    <property type="entry name" value="P-loop containing nucleoside triphosphate hydrolases"/>
    <property type="match status" value="1"/>
</dbReference>
<dbReference type="PANTHER" id="PTHR32204:SF0">
    <property type="entry name" value="ATPASE RAVA"/>
    <property type="match status" value="1"/>
</dbReference>
<dbReference type="PANTHER" id="PTHR32204">
    <property type="entry name" value="ATPASE RAVA"/>
    <property type="match status" value="1"/>
</dbReference>
<reference evidence="3 4" key="1">
    <citation type="submission" date="2024-03" db="EMBL/GenBank/DDBJ databases">
        <title>Human intestinal bacterial collection.</title>
        <authorList>
            <person name="Pauvert C."/>
            <person name="Hitch T.C.A."/>
            <person name="Clavel T."/>
        </authorList>
    </citation>
    <scope>NUCLEOTIDE SEQUENCE [LARGE SCALE GENOMIC DNA]</scope>
    <source>
        <strain evidence="3 4">CLA-JM-H44</strain>
    </source>
</reference>
<evidence type="ECO:0000259" key="1">
    <source>
        <dbReference type="Pfam" id="PF17868"/>
    </source>
</evidence>
<sequence>MLRDKMMRIMEYVNSQEAEREELVHAVALALLTRKNLFVLGDTGQSKSHAVSLFCRQIRDAKMFLTVMSKQTDQEQLFGRLDLSSVIPGNVSQRVLDRDPGYAQLKEQLEGQLACCRQSPNDLTALKAAAQTQQKMEILRKCLSEWYGGRPEYITTGKIPESHICFLDELFKANDGLLNSLLLALNERQYVNEGVVVSIPVVSFFSASNEIPNFNHPEERILKPLYDRFDLKVHTRYVQSKAKRMEILQRKQDISPQEPFDGAITMQELVFMQDEVRQITLPQSINELWDNILCELRKKEIHVSDRTYFNYSELVKAEAWLQGRDQVLPEDMGILIHCLWNQPKEIPVVEKVIRDVTEDPMGDQIREILSQAYGYFDAFQSESDQNKALVQLRKNLLGCYDQAVALKDSLPDDSSAQTAIHGLIDTLENLSQKAYGQSNFTYVPFEELKILQTA</sequence>
<dbReference type="Proteomes" id="UP001489509">
    <property type="component" value="Unassembled WGS sequence"/>
</dbReference>
<feature type="domain" description="MoxR" evidence="2">
    <location>
        <begin position="153"/>
        <end position="249"/>
    </location>
</feature>
<dbReference type="InterPro" id="IPR027417">
    <property type="entry name" value="P-loop_NTPase"/>
</dbReference>
<keyword evidence="4" id="KW-1185">Reference proteome</keyword>
<accession>A0ABV1E1G3</accession>
<dbReference type="RefSeq" id="WP_349220078.1">
    <property type="nucleotide sequence ID" value="NZ_JBBMFD010000018.1"/>
</dbReference>
<feature type="domain" description="MoxR" evidence="2">
    <location>
        <begin position="5"/>
        <end position="93"/>
    </location>
</feature>
<gene>
    <name evidence="3" type="ORF">WMO26_10000</name>
</gene>
<dbReference type="InterPro" id="IPR045427">
    <property type="entry name" value="MoxR"/>
</dbReference>
<proteinExistence type="predicted"/>
<evidence type="ECO:0000259" key="2">
    <source>
        <dbReference type="Pfam" id="PF20030"/>
    </source>
</evidence>
<dbReference type="InterPro" id="IPR050513">
    <property type="entry name" value="RavA_ATPases"/>
</dbReference>
<evidence type="ECO:0000313" key="4">
    <source>
        <dbReference type="Proteomes" id="UP001489509"/>
    </source>
</evidence>